<feature type="domain" description="Response regulatory" evidence="3">
    <location>
        <begin position="9"/>
        <end position="122"/>
    </location>
</feature>
<dbReference type="InterPro" id="IPR011006">
    <property type="entry name" value="CheY-like_superfamily"/>
</dbReference>
<evidence type="ECO:0000256" key="2">
    <source>
        <dbReference type="PROSITE-ProRule" id="PRU00169"/>
    </source>
</evidence>
<dbReference type="InterPro" id="IPR001789">
    <property type="entry name" value="Sig_transdc_resp-reg_receiver"/>
</dbReference>
<dbReference type="Gene3D" id="6.10.250.690">
    <property type="match status" value="1"/>
</dbReference>
<dbReference type="InterPro" id="IPR036457">
    <property type="entry name" value="PPM-type-like_dom_sf"/>
</dbReference>
<dbReference type="GO" id="GO:0000160">
    <property type="term" value="P:phosphorelay signal transduction system"/>
    <property type="evidence" value="ECO:0007669"/>
    <property type="project" value="InterPro"/>
</dbReference>
<feature type="modified residue" description="4-aspartylphosphate" evidence="2">
    <location>
        <position position="58"/>
    </location>
</feature>
<comment type="caution">
    <text evidence="4">The sequence shown here is derived from an EMBL/GenBank/DDBJ whole genome shotgun (WGS) entry which is preliminary data.</text>
</comment>
<dbReference type="InterPro" id="IPR001932">
    <property type="entry name" value="PPM-type_phosphatase-like_dom"/>
</dbReference>
<keyword evidence="5" id="KW-1185">Reference proteome</keyword>
<sequence length="370" mass="39679">MAPPSSTRHALVVEDDDDIRSLLVHTLNREGFTVSEAPSGTRAVELVQTLDPELITLDVQLPGLDGLEVCRQLREYSNAYVVMISARSTEIDKLAGLEAGADDYLSKPFSTRALRARVAALFRRPRDLVRDSTELERAVEVQRGLLPDASPDLPGYEVAASFRPSRAVGGDLYDWHVSSGQLHVILADVMGKGMGAAMIAAAVRSAFRTVGNMPGLTSAFNHAAQSLGGALESSDSYATVFKVRLNPANGRFSYMDAGHGIAAIVGPDGNARRLDAGGPPVGLWFEDQWVAQRADLNPGESLILVSDGVLDAVGDLEGTFAAMSKVVLAHRSIQDVADHLARLAQDDPEHDDVTAVVVHRHPDVPGKDHR</sequence>
<dbReference type="SUPFAM" id="SSF81606">
    <property type="entry name" value="PP2C-like"/>
    <property type="match status" value="1"/>
</dbReference>
<evidence type="ECO:0000313" key="4">
    <source>
        <dbReference type="EMBL" id="REE02861.1"/>
    </source>
</evidence>
<dbReference type="OrthoDB" id="3197131at2"/>
<proteinExistence type="predicted"/>
<dbReference type="SMART" id="SM00448">
    <property type="entry name" value="REC"/>
    <property type="match status" value="1"/>
</dbReference>
<dbReference type="Gene3D" id="3.60.40.10">
    <property type="entry name" value="PPM-type phosphatase domain"/>
    <property type="match status" value="1"/>
</dbReference>
<dbReference type="PROSITE" id="PS50110">
    <property type="entry name" value="RESPONSE_REGULATORY"/>
    <property type="match status" value="1"/>
</dbReference>
<dbReference type="GO" id="GO:0016791">
    <property type="term" value="F:phosphatase activity"/>
    <property type="evidence" value="ECO:0007669"/>
    <property type="project" value="TreeGrafter"/>
</dbReference>
<organism evidence="4 5">
    <name type="scientific">Citricoccus muralis</name>
    <dbReference type="NCBI Taxonomy" id="169134"/>
    <lineage>
        <taxon>Bacteria</taxon>
        <taxon>Bacillati</taxon>
        <taxon>Actinomycetota</taxon>
        <taxon>Actinomycetes</taxon>
        <taxon>Micrococcales</taxon>
        <taxon>Micrococcaceae</taxon>
        <taxon>Citricoccus</taxon>
    </lineage>
</organism>
<dbReference type="PANTHER" id="PTHR43156:SF2">
    <property type="entry name" value="STAGE II SPORULATION PROTEIN E"/>
    <property type="match status" value="1"/>
</dbReference>
<protein>
    <submittedName>
        <fullName evidence="4">Response regulator receiver domain-containing protein</fullName>
    </submittedName>
</protein>
<dbReference type="PANTHER" id="PTHR43156">
    <property type="entry name" value="STAGE II SPORULATION PROTEIN E-RELATED"/>
    <property type="match status" value="1"/>
</dbReference>
<dbReference type="SMART" id="SM00331">
    <property type="entry name" value="PP2C_SIG"/>
    <property type="match status" value="1"/>
</dbReference>
<dbReference type="InterPro" id="IPR052016">
    <property type="entry name" value="Bact_Sigma-Reg"/>
</dbReference>
<evidence type="ECO:0000313" key="5">
    <source>
        <dbReference type="Proteomes" id="UP000256727"/>
    </source>
</evidence>
<dbReference type="Proteomes" id="UP000256727">
    <property type="component" value="Unassembled WGS sequence"/>
</dbReference>
<dbReference type="AlphaFoldDB" id="A0A3D9L925"/>
<dbReference type="RefSeq" id="WP_115931083.1">
    <property type="nucleotide sequence ID" value="NZ_QREH01000001.1"/>
</dbReference>
<dbReference type="Pfam" id="PF00072">
    <property type="entry name" value="Response_reg"/>
    <property type="match status" value="1"/>
</dbReference>
<reference evidence="4 5" key="1">
    <citation type="submission" date="2018-07" db="EMBL/GenBank/DDBJ databases">
        <title>Sequencing the genomes of 1000 actinobacteria strains.</title>
        <authorList>
            <person name="Klenk H.-P."/>
        </authorList>
    </citation>
    <scope>NUCLEOTIDE SEQUENCE [LARGE SCALE GENOMIC DNA]</scope>
    <source>
        <strain evidence="4 5">DSM 14442</strain>
    </source>
</reference>
<dbReference type="SUPFAM" id="SSF52172">
    <property type="entry name" value="CheY-like"/>
    <property type="match status" value="1"/>
</dbReference>
<dbReference type="EMBL" id="QREH01000001">
    <property type="protein sequence ID" value="REE02861.1"/>
    <property type="molecule type" value="Genomic_DNA"/>
</dbReference>
<dbReference type="Pfam" id="PF07228">
    <property type="entry name" value="SpoIIE"/>
    <property type="match status" value="1"/>
</dbReference>
<accession>A0A3D9L925</accession>
<name>A0A3D9L925_9MICC</name>
<keyword evidence="2" id="KW-0597">Phosphoprotein</keyword>
<gene>
    <name evidence="4" type="ORF">C8E99_0650</name>
</gene>
<keyword evidence="1" id="KW-0378">Hydrolase</keyword>
<evidence type="ECO:0000256" key="1">
    <source>
        <dbReference type="ARBA" id="ARBA00022801"/>
    </source>
</evidence>
<evidence type="ECO:0000259" key="3">
    <source>
        <dbReference type="PROSITE" id="PS50110"/>
    </source>
</evidence>
<dbReference type="Gene3D" id="3.40.50.2300">
    <property type="match status" value="1"/>
</dbReference>